<dbReference type="OMA" id="ISKQHCE"/>
<dbReference type="AlphaFoldDB" id="A0CUT0"/>
<feature type="coiled-coil region" evidence="1">
    <location>
        <begin position="439"/>
        <end position="570"/>
    </location>
</feature>
<dbReference type="OrthoDB" id="299329at2759"/>
<dbReference type="eggNOG" id="ENOG502R2P0">
    <property type="taxonomic scope" value="Eukaryota"/>
</dbReference>
<feature type="domain" description="FHA" evidence="2">
    <location>
        <begin position="21"/>
        <end position="69"/>
    </location>
</feature>
<dbReference type="Pfam" id="PF00498">
    <property type="entry name" value="FHA"/>
    <property type="match status" value="1"/>
</dbReference>
<dbReference type="HOGENOM" id="CLU_444447_0_0_1"/>
<evidence type="ECO:0000256" key="1">
    <source>
        <dbReference type="SAM" id="Coils"/>
    </source>
</evidence>
<dbReference type="InterPro" id="IPR008984">
    <property type="entry name" value="SMAD_FHA_dom_sf"/>
</dbReference>
<feature type="coiled-coil region" evidence="1">
    <location>
        <begin position="178"/>
        <end position="205"/>
    </location>
</feature>
<dbReference type="PANTHER" id="PTHR23308">
    <property type="entry name" value="NUCLEAR INHIBITOR OF PROTEIN PHOSPHATASE-1"/>
    <property type="match status" value="1"/>
</dbReference>
<evidence type="ECO:0000259" key="2">
    <source>
        <dbReference type="PROSITE" id="PS50006"/>
    </source>
</evidence>
<dbReference type="EMBL" id="CT868185">
    <property type="protein sequence ID" value="CAK74547.1"/>
    <property type="molecule type" value="Genomic_DNA"/>
</dbReference>
<feature type="coiled-coil region" evidence="1">
    <location>
        <begin position="328"/>
        <end position="397"/>
    </location>
</feature>
<dbReference type="PROSITE" id="PS50006">
    <property type="entry name" value="FHA_DOMAIN"/>
    <property type="match status" value="1"/>
</dbReference>
<sequence length="615" mass="72534">MSYPCLMPEDGSPIQIQSKVYVVGRVDKCHLKIDHPSISKQHCEILVQDKILIVDKQSLNGTFVNGVNVGKGQQFEIFSGDIIQFGKYPILYTFYSDTKMAYKQKKPNQPVKDMKISVVDFVKQKNQEFQNQQTPVIQQQSSQQIPFQIKHFSPDSILMADKQKIDETTQDLIKNKNIETAQQIISQLDRENNDLRTQVLQQQADYDKKSQAFLDLQFRYEKLSSEFSNIQAKYQSVEPFTKDLQAKLEQCRKENELRLAEIEEYKITDIGKKIAIQNVNEQFILKAEILQLRKILQLKDEEIQGQKKQITQLLSNVSGNPQHHIQMLEQNSRELTQLKKQLIEWEGRDNECYRKWTQLLQDNARKEEQIRALKYQIDRLTQNIQSLHQEFDMKNHELNKRILQIIDAQGDQQQKEAASFLVQQIAIISEERRVYLVEVEELLRSRQEIITELELLKKEEYIIPDGTNVTSLIKALRQRVEELSDILNEYKQRDSYDQLVIQKQLIEELEQKLNLADKKNKQLELQLFQLKNTSPQYQADAQFEFFTKRINELTAQIKDQQRKINQQEGVEQQKELQIQNMKYQLNTIKLNDQQIINPILQNEFKNERIGNEFET</sequence>
<dbReference type="KEGG" id="ptm:GSPATT00010748001"/>
<dbReference type="SMART" id="SM00240">
    <property type="entry name" value="FHA"/>
    <property type="match status" value="1"/>
</dbReference>
<accession>A0CUT0</accession>
<protein>
    <recommendedName>
        <fullName evidence="2">FHA domain-containing protein</fullName>
    </recommendedName>
</protein>
<organism evidence="3 4">
    <name type="scientific">Paramecium tetraurelia</name>
    <dbReference type="NCBI Taxonomy" id="5888"/>
    <lineage>
        <taxon>Eukaryota</taxon>
        <taxon>Sar</taxon>
        <taxon>Alveolata</taxon>
        <taxon>Ciliophora</taxon>
        <taxon>Intramacronucleata</taxon>
        <taxon>Oligohymenophorea</taxon>
        <taxon>Peniculida</taxon>
        <taxon>Parameciidae</taxon>
        <taxon>Paramecium</taxon>
    </lineage>
</organism>
<name>A0CUT0_PARTE</name>
<dbReference type="GeneID" id="5027729"/>
<dbReference type="InterPro" id="IPR000253">
    <property type="entry name" value="FHA_dom"/>
</dbReference>
<dbReference type="InterPro" id="IPR050923">
    <property type="entry name" value="Cell_Proc_Reg/RNA_Proc"/>
</dbReference>
<keyword evidence="1" id="KW-0175">Coiled coil</keyword>
<dbReference type="Gene3D" id="2.60.200.20">
    <property type="match status" value="1"/>
</dbReference>
<gene>
    <name evidence="3" type="ORF">GSPATT00010748001</name>
</gene>
<dbReference type="RefSeq" id="XP_001441944.1">
    <property type="nucleotide sequence ID" value="XM_001441907.1"/>
</dbReference>
<reference evidence="3 4" key="1">
    <citation type="journal article" date="2006" name="Nature">
        <title>Global trends of whole-genome duplications revealed by the ciliate Paramecium tetraurelia.</title>
        <authorList>
            <consortium name="Genoscope"/>
            <person name="Aury J.-M."/>
            <person name="Jaillon O."/>
            <person name="Duret L."/>
            <person name="Noel B."/>
            <person name="Jubin C."/>
            <person name="Porcel B.M."/>
            <person name="Segurens B."/>
            <person name="Daubin V."/>
            <person name="Anthouard V."/>
            <person name="Aiach N."/>
            <person name="Arnaiz O."/>
            <person name="Billaut A."/>
            <person name="Beisson J."/>
            <person name="Blanc I."/>
            <person name="Bouhouche K."/>
            <person name="Camara F."/>
            <person name="Duharcourt S."/>
            <person name="Guigo R."/>
            <person name="Gogendeau D."/>
            <person name="Katinka M."/>
            <person name="Keller A.-M."/>
            <person name="Kissmehl R."/>
            <person name="Klotz C."/>
            <person name="Koll F."/>
            <person name="Le Moue A."/>
            <person name="Lepere C."/>
            <person name="Malinsky S."/>
            <person name="Nowacki M."/>
            <person name="Nowak J.K."/>
            <person name="Plattner H."/>
            <person name="Poulain J."/>
            <person name="Ruiz F."/>
            <person name="Serrano V."/>
            <person name="Zagulski M."/>
            <person name="Dessen P."/>
            <person name="Betermier M."/>
            <person name="Weissenbach J."/>
            <person name="Scarpelli C."/>
            <person name="Schachter V."/>
            <person name="Sperling L."/>
            <person name="Meyer E."/>
            <person name="Cohen J."/>
            <person name="Wincker P."/>
        </authorList>
    </citation>
    <scope>NUCLEOTIDE SEQUENCE [LARGE SCALE GENOMIC DNA]</scope>
    <source>
        <strain evidence="3 4">Stock d4-2</strain>
    </source>
</reference>
<evidence type="ECO:0000313" key="3">
    <source>
        <dbReference type="EMBL" id="CAK74547.1"/>
    </source>
</evidence>
<dbReference type="GO" id="GO:0003729">
    <property type="term" value="F:mRNA binding"/>
    <property type="evidence" value="ECO:0000318"/>
    <property type="project" value="GO_Central"/>
</dbReference>
<dbReference type="GO" id="GO:0005634">
    <property type="term" value="C:nucleus"/>
    <property type="evidence" value="ECO:0000318"/>
    <property type="project" value="GO_Central"/>
</dbReference>
<dbReference type="STRING" id="5888.A0CUT0"/>
<evidence type="ECO:0000313" key="4">
    <source>
        <dbReference type="Proteomes" id="UP000000600"/>
    </source>
</evidence>
<keyword evidence="4" id="KW-1185">Reference proteome</keyword>
<dbReference type="CDD" id="cd00060">
    <property type="entry name" value="FHA"/>
    <property type="match status" value="1"/>
</dbReference>
<dbReference type="SUPFAM" id="SSF49879">
    <property type="entry name" value="SMAD/FHA domain"/>
    <property type="match status" value="1"/>
</dbReference>
<dbReference type="InParanoid" id="A0CUT0"/>
<proteinExistence type="predicted"/>
<dbReference type="Proteomes" id="UP000000600">
    <property type="component" value="Unassembled WGS sequence"/>
</dbReference>